<dbReference type="OrthoDB" id="5847802at2759"/>
<sequence>MIMVYEVIASNDDTEVRNASVFEDDILYRNGELMDELRRALSGRATEFATRERRALAAFYGISDAELGKLEEEQKNQKPDTDDTQREVIYRTSNVICGV</sequence>
<reference evidence="1 2" key="1">
    <citation type="submission" date="2018-11" db="EMBL/GenBank/DDBJ databases">
        <authorList>
            <consortium name="Pathogen Informatics"/>
        </authorList>
    </citation>
    <scope>NUCLEOTIDE SEQUENCE [LARGE SCALE GENOMIC DNA]</scope>
</reference>
<evidence type="ECO:0000313" key="1">
    <source>
        <dbReference type="EMBL" id="VDM73268.1"/>
    </source>
</evidence>
<keyword evidence="2" id="KW-1185">Reference proteome</keyword>
<protein>
    <submittedName>
        <fullName evidence="1">Uncharacterized protein</fullName>
    </submittedName>
</protein>
<dbReference type="AlphaFoldDB" id="A0A3P7L1U4"/>
<organism evidence="1 2">
    <name type="scientific">Strongylus vulgaris</name>
    <name type="common">Blood worm</name>
    <dbReference type="NCBI Taxonomy" id="40348"/>
    <lineage>
        <taxon>Eukaryota</taxon>
        <taxon>Metazoa</taxon>
        <taxon>Ecdysozoa</taxon>
        <taxon>Nematoda</taxon>
        <taxon>Chromadorea</taxon>
        <taxon>Rhabditida</taxon>
        <taxon>Rhabditina</taxon>
        <taxon>Rhabditomorpha</taxon>
        <taxon>Strongyloidea</taxon>
        <taxon>Strongylidae</taxon>
        <taxon>Strongylus</taxon>
    </lineage>
</organism>
<evidence type="ECO:0000313" key="2">
    <source>
        <dbReference type="Proteomes" id="UP000270094"/>
    </source>
</evidence>
<accession>A0A3P7L1U4</accession>
<dbReference type="Proteomes" id="UP000270094">
    <property type="component" value="Unassembled WGS sequence"/>
</dbReference>
<gene>
    <name evidence="1" type="ORF">SVUK_LOCUS8266</name>
</gene>
<proteinExistence type="predicted"/>
<name>A0A3P7L1U4_STRVU</name>
<dbReference type="EMBL" id="UYYB01029757">
    <property type="protein sequence ID" value="VDM73268.1"/>
    <property type="molecule type" value="Genomic_DNA"/>
</dbReference>